<organism evidence="1 2">
    <name type="scientific">Heliobacterium mobile</name>
    <name type="common">Heliobacillus mobilis</name>
    <dbReference type="NCBI Taxonomy" id="28064"/>
    <lineage>
        <taxon>Bacteria</taxon>
        <taxon>Bacillati</taxon>
        <taxon>Bacillota</taxon>
        <taxon>Clostridia</taxon>
        <taxon>Eubacteriales</taxon>
        <taxon>Heliobacteriaceae</taxon>
        <taxon>Heliobacterium</taxon>
    </lineage>
</organism>
<name>A0A6I3SJX4_HELMO</name>
<keyword evidence="2" id="KW-1185">Reference proteome</keyword>
<dbReference type="RefSeq" id="WP_155476311.1">
    <property type="nucleotide sequence ID" value="NZ_WNKU01000009.1"/>
</dbReference>
<gene>
    <name evidence="1" type="ORF">GJ688_09495</name>
</gene>
<dbReference type="OrthoDB" id="2084222at2"/>
<dbReference type="AlphaFoldDB" id="A0A6I3SJX4"/>
<protein>
    <submittedName>
        <fullName evidence="1">Uncharacterized protein</fullName>
    </submittedName>
</protein>
<evidence type="ECO:0000313" key="2">
    <source>
        <dbReference type="Proteomes" id="UP000430670"/>
    </source>
</evidence>
<sequence>MYWLLVFNPNEIFDFQVLDFDRNEEVVYRTMYDYMNTGIYPQKKMIILQAPSSAAALHLAAKNRSLYRGTK</sequence>
<dbReference type="EMBL" id="WNKU01000009">
    <property type="protein sequence ID" value="MTV49211.1"/>
    <property type="molecule type" value="Genomic_DNA"/>
</dbReference>
<dbReference type="Proteomes" id="UP000430670">
    <property type="component" value="Unassembled WGS sequence"/>
</dbReference>
<comment type="caution">
    <text evidence="1">The sequence shown here is derived from an EMBL/GenBank/DDBJ whole genome shotgun (WGS) entry which is preliminary data.</text>
</comment>
<accession>A0A6I3SJX4</accession>
<reference evidence="1 2" key="1">
    <citation type="submission" date="2019-11" db="EMBL/GenBank/DDBJ databases">
        <title>Whole-genome sequence of a the green, strictly anaerobic photosynthetic bacterium Heliobacillus mobilis DSM 6151.</title>
        <authorList>
            <person name="Kyndt J.A."/>
            <person name="Meyer T.E."/>
        </authorList>
    </citation>
    <scope>NUCLEOTIDE SEQUENCE [LARGE SCALE GENOMIC DNA]</scope>
    <source>
        <strain evidence="1 2">DSM 6151</strain>
    </source>
</reference>
<evidence type="ECO:0000313" key="1">
    <source>
        <dbReference type="EMBL" id="MTV49211.1"/>
    </source>
</evidence>
<proteinExistence type="predicted"/>